<protein>
    <submittedName>
        <fullName evidence="1">Uncharacterized protein</fullName>
    </submittedName>
</protein>
<dbReference type="KEGG" id="haa:A5892_12345"/>
<dbReference type="AlphaFoldDB" id="A0A172YG33"/>
<proteinExistence type="predicted"/>
<evidence type="ECO:0000313" key="2">
    <source>
        <dbReference type="Proteomes" id="UP000077875"/>
    </source>
</evidence>
<keyword evidence="2" id="KW-1185">Reference proteome</keyword>
<dbReference type="Proteomes" id="UP000077875">
    <property type="component" value="Chromosome"/>
</dbReference>
<sequence length="447" mass="48513">MEMPSSAELKDVTYPNGAARPTVAKVLMQVLATLGICCSSVEAGLAAVDGNGTLSIPNAEGTYIGEYVADIDRSAAWAYPKIGVGGAIRLSAESVEASDCQLLNGDCLRWGQNSEAYFAPPDGSEPAAQVGPVNQAIVIGDSQTTPEKIRPFADLTGIPIYSYSMSGTSSPVTLARMGAVPMRLTFPDNQIPASGSVTVNHVNDPYRLAENVPATNHTVYINGVRGQLVYVSPLVYSFTREQPGEVVEVPSPVDVVWERVPLRLETFDSEGNPQTISSGLAPIQDNMEYLQIFWFGGNSRNNPIENQIGYYQAAYNNIKSQEKRFIFVSWFAQKQATGLPAQLQRQKDVAAALEALYGRHYIDPQPILLANPLPQPSTPLNPDDPDSVAEWDAYEADQTAVAGGIVPPSLMIDNTHINLKGRLLIWRVVAERCAELGYIDKVRDIKE</sequence>
<dbReference type="EMBL" id="CP015243">
    <property type="protein sequence ID" value="ANF58157.1"/>
    <property type="molecule type" value="Genomic_DNA"/>
</dbReference>
<dbReference type="STRING" id="376489.A5892_12345"/>
<reference evidence="1 2" key="1">
    <citation type="submission" date="2016-04" db="EMBL/GenBank/DDBJ databases">
        <title>Complete Genome Sequence of Halotalea alkalilenta IHB B 13600.</title>
        <authorList>
            <person name="Swarnkar M.K."/>
            <person name="Sharma A."/>
            <person name="Kaushal K."/>
            <person name="Soni R."/>
            <person name="Rana S."/>
            <person name="Singh A.K."/>
            <person name="Gulati A."/>
        </authorList>
    </citation>
    <scope>NUCLEOTIDE SEQUENCE [LARGE SCALE GENOMIC DNA]</scope>
    <source>
        <strain evidence="1 2">IHB B 13600</strain>
    </source>
</reference>
<organism evidence="1 2">
    <name type="scientific">Halotalea alkalilenta</name>
    <dbReference type="NCBI Taxonomy" id="376489"/>
    <lineage>
        <taxon>Bacteria</taxon>
        <taxon>Pseudomonadati</taxon>
        <taxon>Pseudomonadota</taxon>
        <taxon>Gammaproteobacteria</taxon>
        <taxon>Oceanospirillales</taxon>
        <taxon>Halomonadaceae</taxon>
        <taxon>Halotalea</taxon>
    </lineage>
</organism>
<evidence type="ECO:0000313" key="1">
    <source>
        <dbReference type="EMBL" id="ANF58157.1"/>
    </source>
</evidence>
<accession>A0A172YG33</accession>
<gene>
    <name evidence="1" type="ORF">A5892_12345</name>
</gene>
<name>A0A172YG33_9GAMM</name>